<feature type="coiled-coil region" evidence="10">
    <location>
        <begin position="219"/>
        <end position="247"/>
    </location>
</feature>
<evidence type="ECO:0000313" key="14">
    <source>
        <dbReference type="EMBL" id="PWG03757.1"/>
    </source>
</evidence>
<keyword evidence="6 8" id="KW-0472">Membrane</keyword>
<keyword evidence="14" id="KW-0675">Receptor</keyword>
<reference evidence="14 15" key="1">
    <citation type="submission" date="2018-05" db="EMBL/GenBank/DDBJ databases">
        <title>Genome of Sphingosinicella humi QZX222.</title>
        <authorList>
            <person name="Qiao Z."/>
            <person name="Wang G."/>
        </authorList>
    </citation>
    <scope>NUCLEOTIDE SEQUENCE [LARGE SCALE GENOMIC DNA]</scope>
    <source>
        <strain evidence="14 15">QZX222</strain>
    </source>
</reference>
<evidence type="ECO:0000313" key="15">
    <source>
        <dbReference type="Proteomes" id="UP000245916"/>
    </source>
</evidence>
<accession>A0A2U2J615</accession>
<dbReference type="Pfam" id="PF07715">
    <property type="entry name" value="Plug"/>
    <property type="match status" value="1"/>
</dbReference>
<dbReference type="InterPro" id="IPR000531">
    <property type="entry name" value="Beta-barrel_TonB"/>
</dbReference>
<dbReference type="PANTHER" id="PTHR30069:SF40">
    <property type="entry name" value="TONB-DEPENDENT RECEPTOR NMB0964-RELATED"/>
    <property type="match status" value="1"/>
</dbReference>
<dbReference type="GO" id="GO:0044718">
    <property type="term" value="P:siderophore transmembrane transport"/>
    <property type="evidence" value="ECO:0007669"/>
    <property type="project" value="TreeGrafter"/>
</dbReference>
<evidence type="ECO:0000256" key="9">
    <source>
        <dbReference type="RuleBase" id="RU003357"/>
    </source>
</evidence>
<dbReference type="Gene3D" id="2.40.170.20">
    <property type="entry name" value="TonB-dependent receptor, beta-barrel domain"/>
    <property type="match status" value="1"/>
</dbReference>
<evidence type="ECO:0000256" key="3">
    <source>
        <dbReference type="ARBA" id="ARBA00022452"/>
    </source>
</evidence>
<evidence type="ECO:0000256" key="2">
    <source>
        <dbReference type="ARBA" id="ARBA00022448"/>
    </source>
</evidence>
<dbReference type="EMBL" id="QFFF01000001">
    <property type="protein sequence ID" value="PWG03757.1"/>
    <property type="molecule type" value="Genomic_DNA"/>
</dbReference>
<evidence type="ECO:0000256" key="5">
    <source>
        <dbReference type="ARBA" id="ARBA00023077"/>
    </source>
</evidence>
<dbReference type="Pfam" id="PF00593">
    <property type="entry name" value="TonB_dep_Rec_b-barrel"/>
    <property type="match status" value="1"/>
</dbReference>
<feature type="domain" description="TonB-dependent receptor-like beta-barrel" evidence="12">
    <location>
        <begin position="310"/>
        <end position="669"/>
    </location>
</feature>
<keyword evidence="2 8" id="KW-0813">Transport</keyword>
<evidence type="ECO:0000256" key="6">
    <source>
        <dbReference type="ARBA" id="ARBA00023136"/>
    </source>
</evidence>
<dbReference type="PROSITE" id="PS52016">
    <property type="entry name" value="TONB_DEPENDENT_REC_3"/>
    <property type="match status" value="1"/>
</dbReference>
<evidence type="ECO:0000259" key="13">
    <source>
        <dbReference type="Pfam" id="PF07715"/>
    </source>
</evidence>
<comment type="caution">
    <text evidence="14">The sequence shown here is derived from an EMBL/GenBank/DDBJ whole genome shotgun (WGS) entry which is preliminary data.</text>
</comment>
<dbReference type="GO" id="GO:0015344">
    <property type="term" value="F:siderophore uptake transmembrane transporter activity"/>
    <property type="evidence" value="ECO:0007669"/>
    <property type="project" value="TreeGrafter"/>
</dbReference>
<dbReference type="Gene3D" id="2.170.130.10">
    <property type="entry name" value="TonB-dependent receptor, plug domain"/>
    <property type="match status" value="1"/>
</dbReference>
<name>A0A2U2J615_9SPHN</name>
<dbReference type="Proteomes" id="UP000245916">
    <property type="component" value="Unassembled WGS sequence"/>
</dbReference>
<dbReference type="PANTHER" id="PTHR30069">
    <property type="entry name" value="TONB-DEPENDENT OUTER MEMBRANE RECEPTOR"/>
    <property type="match status" value="1"/>
</dbReference>
<keyword evidence="4 8" id="KW-0812">Transmembrane</keyword>
<dbReference type="InterPro" id="IPR036942">
    <property type="entry name" value="Beta-barrel_TonB_sf"/>
</dbReference>
<organism evidence="14 15">
    <name type="scientific">Allosphingosinicella humi</name>
    <dbReference type="NCBI Taxonomy" id="2068657"/>
    <lineage>
        <taxon>Bacteria</taxon>
        <taxon>Pseudomonadati</taxon>
        <taxon>Pseudomonadota</taxon>
        <taxon>Alphaproteobacteria</taxon>
        <taxon>Sphingomonadales</taxon>
        <taxon>Sphingomonadaceae</taxon>
        <taxon>Allosphingosinicella</taxon>
    </lineage>
</organism>
<dbReference type="InterPro" id="IPR039426">
    <property type="entry name" value="TonB-dep_rcpt-like"/>
</dbReference>
<feature type="domain" description="TonB-dependent receptor plug" evidence="13">
    <location>
        <begin position="47"/>
        <end position="146"/>
    </location>
</feature>
<dbReference type="InterPro" id="IPR037066">
    <property type="entry name" value="Plug_dom_sf"/>
</dbReference>
<dbReference type="GO" id="GO:0009279">
    <property type="term" value="C:cell outer membrane"/>
    <property type="evidence" value="ECO:0007669"/>
    <property type="project" value="UniProtKB-SubCell"/>
</dbReference>
<keyword evidence="5 9" id="KW-0798">TonB box</keyword>
<keyword evidence="15" id="KW-1185">Reference proteome</keyword>
<dbReference type="OrthoDB" id="9795928at2"/>
<evidence type="ECO:0000256" key="11">
    <source>
        <dbReference type="SAM" id="MobiDB-lite"/>
    </source>
</evidence>
<sequence>MAQQAEPPAETVTGARAAAQTDHVHDEQPGMIVVTGHSIKDVDLLAGKSVLSGADLVRDLKPQIGDTLASLPGVSATSFSPGASRPVLRGFSGERVRVLTDGIGSIDVSNTSADHAVTIDPLTAERIEVVHGPAVLLFGGQAIGGAVNVMDRRIPRRVPDEPVHIDGIAAYGSAANERSLGAALDVPLTDSLVAHFDGSYRKTDDLEVGGFVLSPALRAEQLEIAAEEAAEGHAEEAEEARARANLKGRIPNSATETKTVGAGLALIRDGGSLGFSVSYYDTGYGVPSRPGAGHHHEEEGGEEGEGHGHGDVPVTIGLEQLRADLRGEIEAGGDFIDKIRFRLAAADYEHTEFEGGEVGTVFKTNGMEGRFELVQADRGGWHGVTGAQYYSRDFEAIGAEAFVPPNESSQIGLFTLQEMHFGPLGIEGAARFEHSDVDVTTLGLERSFNAWSFAAGAAYDVNQGTKIGVNGSRAERAPSAEELFSNGPHIATQAFEVGNPDLAKEKSWGAEAYVRHDAANYSLSATLFANWFDDYIFQTATGEEQDELPVFQYFQRDATYYGFELQGSAELFETGGFKVVGDVVADYVHASIKDGGPVPRIPPLRLLGGLEAQSDHVDGRVEVEWSDAQERVSAFETPTDSHTLVNASVAWRPWGRENPTSLILSANNLFDVDARRHASFTKDFVPLAGRDIRLSARVSF</sequence>
<comment type="similarity">
    <text evidence="8 9">Belongs to the TonB-dependent receptor family.</text>
</comment>
<gene>
    <name evidence="14" type="ORF">DF286_00375</name>
</gene>
<evidence type="ECO:0000256" key="7">
    <source>
        <dbReference type="ARBA" id="ARBA00023237"/>
    </source>
</evidence>
<keyword evidence="7 8" id="KW-0998">Cell outer membrane</keyword>
<keyword evidence="3 8" id="KW-1134">Transmembrane beta strand</keyword>
<evidence type="ECO:0000256" key="4">
    <source>
        <dbReference type="ARBA" id="ARBA00022692"/>
    </source>
</evidence>
<feature type="compositionally biased region" description="Basic and acidic residues" evidence="11">
    <location>
        <begin position="294"/>
        <end position="310"/>
    </location>
</feature>
<evidence type="ECO:0000259" key="12">
    <source>
        <dbReference type="Pfam" id="PF00593"/>
    </source>
</evidence>
<keyword evidence="10" id="KW-0175">Coiled coil</keyword>
<evidence type="ECO:0000256" key="8">
    <source>
        <dbReference type="PROSITE-ProRule" id="PRU01360"/>
    </source>
</evidence>
<evidence type="ECO:0000256" key="10">
    <source>
        <dbReference type="SAM" id="Coils"/>
    </source>
</evidence>
<dbReference type="SUPFAM" id="SSF56935">
    <property type="entry name" value="Porins"/>
    <property type="match status" value="1"/>
</dbReference>
<dbReference type="AlphaFoldDB" id="A0A2U2J615"/>
<evidence type="ECO:0000256" key="1">
    <source>
        <dbReference type="ARBA" id="ARBA00004571"/>
    </source>
</evidence>
<comment type="subcellular location">
    <subcellularLocation>
        <location evidence="1 8">Cell outer membrane</location>
        <topology evidence="1 8">Multi-pass membrane protein</topology>
    </subcellularLocation>
</comment>
<protein>
    <submittedName>
        <fullName evidence="14">TonB-dependent receptor</fullName>
    </submittedName>
</protein>
<proteinExistence type="inferred from homology"/>
<dbReference type="InterPro" id="IPR012910">
    <property type="entry name" value="Plug_dom"/>
</dbReference>
<feature type="region of interest" description="Disordered" evidence="11">
    <location>
        <begin position="1"/>
        <end position="27"/>
    </location>
</feature>
<feature type="region of interest" description="Disordered" evidence="11">
    <location>
        <begin position="288"/>
        <end position="310"/>
    </location>
</feature>